<protein>
    <submittedName>
        <fullName evidence="1">Uncharacterized protein</fullName>
    </submittedName>
</protein>
<organism evidence="1 2">
    <name type="scientific">Amborella trichopoda</name>
    <dbReference type="NCBI Taxonomy" id="13333"/>
    <lineage>
        <taxon>Eukaryota</taxon>
        <taxon>Viridiplantae</taxon>
        <taxon>Streptophyta</taxon>
        <taxon>Embryophyta</taxon>
        <taxon>Tracheophyta</taxon>
        <taxon>Spermatophyta</taxon>
        <taxon>Magnoliopsida</taxon>
        <taxon>Amborellales</taxon>
        <taxon>Amborellaceae</taxon>
        <taxon>Amborella</taxon>
    </lineage>
</organism>
<dbReference type="AlphaFoldDB" id="W1PI59"/>
<gene>
    <name evidence="1" type="ORF">AMTR_s00019p00246650</name>
</gene>
<name>W1PI59_AMBTC</name>
<evidence type="ECO:0000313" key="2">
    <source>
        <dbReference type="Proteomes" id="UP000017836"/>
    </source>
</evidence>
<evidence type="ECO:0000313" key="1">
    <source>
        <dbReference type="EMBL" id="ERN07419.1"/>
    </source>
</evidence>
<keyword evidence="2" id="KW-1185">Reference proteome</keyword>
<sequence length="93" mass="10530">MNAKERQEVDWGVAHWPGTRSWSSVQPNGLICILLCLEKFLLGLKGKGGEGWGEEVTFRVVAIALQGFGKFLHKRVPRVIMHGFIGKEYFYLP</sequence>
<dbReference type="EMBL" id="KI393807">
    <property type="protein sequence ID" value="ERN07419.1"/>
    <property type="molecule type" value="Genomic_DNA"/>
</dbReference>
<accession>W1PI59</accession>
<dbReference type="Proteomes" id="UP000017836">
    <property type="component" value="Unassembled WGS sequence"/>
</dbReference>
<proteinExistence type="predicted"/>
<reference evidence="2" key="1">
    <citation type="journal article" date="2013" name="Science">
        <title>The Amborella genome and the evolution of flowering plants.</title>
        <authorList>
            <consortium name="Amborella Genome Project"/>
        </authorList>
    </citation>
    <scope>NUCLEOTIDE SEQUENCE [LARGE SCALE GENOMIC DNA]</scope>
</reference>
<dbReference type="HOGENOM" id="CLU_2402604_0_0_1"/>
<dbReference type="Gramene" id="ERN07419">
    <property type="protein sequence ID" value="ERN07419"/>
    <property type="gene ID" value="AMTR_s00019p00246650"/>
</dbReference>